<evidence type="ECO:0000313" key="2">
    <source>
        <dbReference type="Proteomes" id="UP000202419"/>
    </source>
</evidence>
<keyword evidence="2" id="KW-1185">Reference proteome</keyword>
<dbReference type="Proteomes" id="UP000202419">
    <property type="component" value="Segment"/>
</dbReference>
<reference evidence="1 2" key="1">
    <citation type="journal article" date="2007" name="Virology">
        <title>Sequence and annotation of the 369-kb NY-2A and the 345-kb AR158 viruses that infect Chlorella NC64A.</title>
        <authorList>
            <person name="Fitzgerald L.A."/>
            <person name="Graves M.V."/>
            <person name="Li X."/>
            <person name="Feldblyum T."/>
            <person name="Nierman W.C."/>
            <person name="Van Etten J.L."/>
        </authorList>
    </citation>
    <scope>NUCLEOTIDE SEQUENCE [LARGE SCALE GENOMIC DNA]</scope>
    <source>
        <strain evidence="1 2">NY-2A</strain>
    </source>
</reference>
<name>A7IVW7_PBCVN</name>
<evidence type="ECO:0000313" key="1">
    <source>
        <dbReference type="EMBL" id="ABT14491.1"/>
    </source>
</evidence>
<dbReference type="KEGG" id="vg:5659412"/>
<proteinExistence type="predicted"/>
<accession>A7IVW7</accession>
<organismHost>
    <name type="scientific">Chlorella</name>
    <dbReference type="NCBI Taxonomy" id="3071"/>
</organismHost>
<dbReference type="RefSeq" id="YP_001497288.1">
    <property type="nucleotide sequence ID" value="NC_009898.1"/>
</dbReference>
<dbReference type="EMBL" id="DQ491002">
    <property type="protein sequence ID" value="ABT14491.1"/>
    <property type="molecule type" value="Genomic_DNA"/>
</dbReference>
<dbReference type="GeneID" id="5659412"/>
<organism evidence="1 2">
    <name type="scientific">Paramecium bursaria Chlorella virus NY2A</name>
    <name type="common">PBCV-NY2A</name>
    <dbReference type="NCBI Taxonomy" id="46021"/>
    <lineage>
        <taxon>Viruses</taxon>
        <taxon>Varidnaviria</taxon>
        <taxon>Bamfordvirae</taxon>
        <taxon>Nucleocytoviricota</taxon>
        <taxon>Megaviricetes</taxon>
        <taxon>Algavirales</taxon>
        <taxon>Phycodnaviridae</taxon>
        <taxon>Chlorovirus</taxon>
        <taxon>Chlorovirus americanus</taxon>
    </lineage>
</organism>
<sequence>MHHQILRCQWCKLVELASELSVNMPCIDKSKIESYISQVEFEIIALSRENFDTVLGEMKFFVDVEWFYIDKCHARTNIFLYIIEKTCDECPVRYTGANTES</sequence>
<gene>
    <name evidence="1" type="primary">b092R</name>
    <name evidence="1" type="ORF">NY2A_b092R</name>
</gene>
<protein>
    <submittedName>
        <fullName evidence="1">Uncharacterized protein b092R</fullName>
    </submittedName>
</protein>